<feature type="domain" description="Carbamoyltransferase C-terminal" evidence="3">
    <location>
        <begin position="373"/>
        <end position="538"/>
    </location>
</feature>
<evidence type="ECO:0000313" key="5">
    <source>
        <dbReference type="Proteomes" id="UP000281028"/>
    </source>
</evidence>
<dbReference type="InterPro" id="IPR031730">
    <property type="entry name" value="Carbam_trans_C"/>
</dbReference>
<comment type="similarity">
    <text evidence="1">Belongs to the NodU/CmcH family.</text>
</comment>
<dbReference type="SUPFAM" id="SSF53067">
    <property type="entry name" value="Actin-like ATPase domain"/>
    <property type="match status" value="1"/>
</dbReference>
<dbReference type="InterPro" id="IPR003696">
    <property type="entry name" value="Carbtransf_dom"/>
</dbReference>
<dbReference type="Gene3D" id="3.30.420.40">
    <property type="match status" value="2"/>
</dbReference>
<dbReference type="GO" id="GO:0003824">
    <property type="term" value="F:catalytic activity"/>
    <property type="evidence" value="ECO:0007669"/>
    <property type="project" value="InterPro"/>
</dbReference>
<dbReference type="PANTHER" id="PTHR34847">
    <property type="entry name" value="NODULATION PROTEIN U"/>
    <property type="match status" value="1"/>
</dbReference>
<reference evidence="4" key="1">
    <citation type="submission" date="2020-05" db="EMBL/GenBank/DDBJ databases">
        <title>Chitinophaga laudate sp. nov., isolated from a tropical peat swamp.</title>
        <authorList>
            <person name="Goh C.B.S."/>
            <person name="Lee M.S."/>
            <person name="Parimannan S."/>
            <person name="Pasbakhsh P."/>
            <person name="Yule C.M."/>
            <person name="Rajandas H."/>
            <person name="Loke S."/>
            <person name="Croft L."/>
            <person name="Tan J.B.L."/>
        </authorList>
    </citation>
    <scope>NUCLEOTIDE SEQUENCE</scope>
    <source>
        <strain evidence="4">Mgbs1</strain>
    </source>
</reference>
<protein>
    <submittedName>
        <fullName evidence="4">Carbamoyltransferase</fullName>
    </submittedName>
</protein>
<dbReference type="CDD" id="cd24033">
    <property type="entry name" value="ASKHA_NBD_NodU_CmcH-like_N"/>
    <property type="match status" value="1"/>
</dbReference>
<gene>
    <name evidence="4" type="ORF">ECE50_010255</name>
</gene>
<evidence type="ECO:0000259" key="3">
    <source>
        <dbReference type="Pfam" id="PF16861"/>
    </source>
</evidence>
<feature type="domain" description="Carbamoyltransferase" evidence="2">
    <location>
        <begin position="14"/>
        <end position="317"/>
    </location>
</feature>
<dbReference type="InterPro" id="IPR051338">
    <property type="entry name" value="NodU/CmcH_Carbamoyltrnsfr"/>
</dbReference>
<dbReference type="Pfam" id="PF02543">
    <property type="entry name" value="Carbam_trans_N"/>
    <property type="match status" value="1"/>
</dbReference>
<organism evidence="4 5">
    <name type="scientific">Chitinophaga solisilvae</name>
    <dbReference type="NCBI Taxonomy" id="1233460"/>
    <lineage>
        <taxon>Bacteria</taxon>
        <taxon>Pseudomonadati</taxon>
        <taxon>Bacteroidota</taxon>
        <taxon>Chitinophagia</taxon>
        <taxon>Chitinophagales</taxon>
        <taxon>Chitinophagaceae</taxon>
        <taxon>Chitinophaga</taxon>
    </lineage>
</organism>
<dbReference type="PANTHER" id="PTHR34847:SF1">
    <property type="entry name" value="NODULATION PROTEIN U"/>
    <property type="match status" value="1"/>
</dbReference>
<evidence type="ECO:0000256" key="1">
    <source>
        <dbReference type="ARBA" id="ARBA00006129"/>
    </source>
</evidence>
<sequence length="540" mass="60815">MNQINVKTFNILAINFNHDGSAVILSDGRISAFLNTERFSKKKKHPGIREADLNQLLKQAGLQLEDISLMILCNIHSMDSDDIPKLYGSSLKESWFDFWVNQTLDKVWINGLELPCLVNPDHHLLHCSLAYYTSPFDSAVCFSWDPTGFGVFIGKDNKMTKVRYDIKTHFTCWWYNEVASQLFDTGIIGAGKVMGLAPYGYPGSLQNKRLEEFADMEEFFALSDNGGNPVMVEANGRQLNATLAYNVQALMEQQLGDIMNDLCKIAADNGVAANICLSGGGALNSVANQVAFRNSAFERIHLHPACGDDGTPIGAAMWYWFNQQDHPRIKYTNRDMMYSVTSYEDKIEQALSLPEYEGRIRVERTTDYIRQTAKHLADDKIIAWFQDGSEIGPRALGNRSILANPRNTDMKDILNSKVKFREGFRPFAPSVLNEFAAEWFGLSDSPFMLRVCDVLQDSIPAVSHVDKTARIQTVCEKDNPDYYTLISNFHSITGIPLVINTSFNIKGESIVETPQDAIHCLLNTQIDYLIFRNFIVSKFA</sequence>
<proteinExistence type="inferred from homology"/>
<dbReference type="InterPro" id="IPR043129">
    <property type="entry name" value="ATPase_NBD"/>
</dbReference>
<accession>A0A433WLF6</accession>
<dbReference type="Pfam" id="PF16861">
    <property type="entry name" value="Carbam_trans_C"/>
    <property type="match status" value="1"/>
</dbReference>
<dbReference type="AlphaFoldDB" id="A0A433WLF6"/>
<dbReference type="Proteomes" id="UP000281028">
    <property type="component" value="Unassembled WGS sequence"/>
</dbReference>
<dbReference type="InterPro" id="IPR038152">
    <property type="entry name" value="Carbam_trans_C_sf"/>
</dbReference>
<dbReference type="EMBL" id="RIAR02000001">
    <property type="protein sequence ID" value="NSL87212.1"/>
    <property type="molecule type" value="Genomic_DNA"/>
</dbReference>
<name>A0A433WLF6_9BACT</name>
<evidence type="ECO:0000313" key="4">
    <source>
        <dbReference type="EMBL" id="NSL87212.1"/>
    </source>
</evidence>
<dbReference type="OrthoDB" id="9780777at2"/>
<comment type="caution">
    <text evidence="4">The sequence shown here is derived from an EMBL/GenBank/DDBJ whole genome shotgun (WGS) entry which is preliminary data.</text>
</comment>
<keyword evidence="5" id="KW-1185">Reference proteome</keyword>
<evidence type="ECO:0000259" key="2">
    <source>
        <dbReference type="Pfam" id="PF02543"/>
    </source>
</evidence>
<dbReference type="Gene3D" id="3.90.870.20">
    <property type="entry name" value="Carbamoyltransferase, C-terminal domain"/>
    <property type="match status" value="1"/>
</dbReference>